<dbReference type="AlphaFoldDB" id="A0A919S0B5"/>
<dbReference type="InterPro" id="IPR003838">
    <property type="entry name" value="ABC3_permease_C"/>
</dbReference>
<comment type="subcellular location">
    <subcellularLocation>
        <location evidence="1">Cell membrane</location>
        <topology evidence="1">Multi-pass membrane protein</topology>
    </subcellularLocation>
</comment>
<keyword evidence="9 10" id="KW-0131">Cell cycle</keyword>
<evidence type="ECO:0000256" key="6">
    <source>
        <dbReference type="ARBA" id="ARBA00022692"/>
    </source>
</evidence>
<feature type="domain" description="ABC3 transporter permease C-terminal" evidence="12">
    <location>
        <begin position="176"/>
        <end position="292"/>
    </location>
</feature>
<dbReference type="Pfam" id="PF02687">
    <property type="entry name" value="FtsX"/>
    <property type="match status" value="1"/>
</dbReference>
<feature type="domain" description="FtsX extracellular" evidence="13">
    <location>
        <begin position="59"/>
        <end position="153"/>
    </location>
</feature>
<evidence type="ECO:0000256" key="7">
    <source>
        <dbReference type="ARBA" id="ARBA00022989"/>
    </source>
</evidence>
<dbReference type="PIRSF" id="PIRSF003097">
    <property type="entry name" value="FtsX"/>
    <property type="match status" value="1"/>
</dbReference>
<evidence type="ECO:0000256" key="10">
    <source>
        <dbReference type="PIRNR" id="PIRNR003097"/>
    </source>
</evidence>
<keyword evidence="7 11" id="KW-1133">Transmembrane helix</keyword>
<organism evidence="14 15">
    <name type="scientific">Clostridium polyendosporum</name>
    <dbReference type="NCBI Taxonomy" id="69208"/>
    <lineage>
        <taxon>Bacteria</taxon>
        <taxon>Bacillati</taxon>
        <taxon>Bacillota</taxon>
        <taxon>Clostridia</taxon>
        <taxon>Eubacteriales</taxon>
        <taxon>Clostridiaceae</taxon>
        <taxon>Clostridium</taxon>
    </lineage>
</organism>
<comment type="caution">
    <text evidence="14">The sequence shown here is derived from an EMBL/GenBank/DDBJ whole genome shotgun (WGS) entry which is preliminary data.</text>
</comment>
<dbReference type="InterPro" id="IPR058204">
    <property type="entry name" value="FtsX_firmicutes-type"/>
</dbReference>
<dbReference type="PANTHER" id="PTHR47755">
    <property type="entry name" value="CELL DIVISION PROTEIN FTSX"/>
    <property type="match status" value="1"/>
</dbReference>
<name>A0A919S0B5_9CLOT</name>
<evidence type="ECO:0000256" key="4">
    <source>
        <dbReference type="ARBA" id="ARBA00022475"/>
    </source>
</evidence>
<evidence type="ECO:0000256" key="8">
    <source>
        <dbReference type="ARBA" id="ARBA00023136"/>
    </source>
</evidence>
<feature type="transmembrane region" description="Helical" evidence="11">
    <location>
        <begin position="172"/>
        <end position="198"/>
    </location>
</feature>
<feature type="transmembrane region" description="Helical" evidence="11">
    <location>
        <begin position="219"/>
        <end position="244"/>
    </location>
</feature>
<keyword evidence="8 10" id="KW-0472">Membrane</keyword>
<evidence type="ECO:0000313" key="15">
    <source>
        <dbReference type="Proteomes" id="UP000679179"/>
    </source>
</evidence>
<protein>
    <recommendedName>
        <fullName evidence="3 10">Cell division protein FtsX</fullName>
    </recommendedName>
</protein>
<evidence type="ECO:0000256" key="11">
    <source>
        <dbReference type="SAM" id="Phobius"/>
    </source>
</evidence>
<gene>
    <name evidence="14" type="primary">ftsX</name>
    <name evidence="14" type="ORF">CPJCM30710_09340</name>
</gene>
<sequence length="296" mass="33024">MKISTCKYFISDAFKSLKRNSTISLASMATVLATLFVFGVFLLTAININIGVKDVESKVEIKVFLKDNISTSDQQNVETKLKDTNGVKDVVFESKQEALSRFKQQLNDNASILEGYDDKNNPLPSSFVVKLNTPDDSKTVSDTVKDMNGVESVGNDQELIDKIASFAKTVRWVGVAIFIILIFVSLFLIVNTIKLTVYSRRREVGIMKFVGATDWFIRWPFILEGITIGVVGAILSDIALYFAYKGVYEKITVNLFTVQLMSPIYVLSTMSWQFILSGTIIGIFGSIIALRKFLVV</sequence>
<evidence type="ECO:0000256" key="3">
    <source>
        <dbReference type="ARBA" id="ARBA00021907"/>
    </source>
</evidence>
<evidence type="ECO:0000256" key="5">
    <source>
        <dbReference type="ARBA" id="ARBA00022618"/>
    </source>
</evidence>
<evidence type="ECO:0000256" key="9">
    <source>
        <dbReference type="ARBA" id="ARBA00023306"/>
    </source>
</evidence>
<evidence type="ECO:0000259" key="12">
    <source>
        <dbReference type="Pfam" id="PF02687"/>
    </source>
</evidence>
<reference evidence="14" key="1">
    <citation type="submission" date="2021-03" db="EMBL/GenBank/DDBJ databases">
        <title>Taxonomic study of Clostridium polyendosporum from meadow-gley soil under rice.</title>
        <authorList>
            <person name="Kobayashi H."/>
            <person name="Tanizawa Y."/>
            <person name="Yagura M."/>
        </authorList>
    </citation>
    <scope>NUCLEOTIDE SEQUENCE</scope>
    <source>
        <strain evidence="14">JCM 30710</strain>
    </source>
</reference>
<dbReference type="InterPro" id="IPR040690">
    <property type="entry name" value="FtsX_ECD"/>
</dbReference>
<keyword evidence="6 11" id="KW-0812">Transmembrane</keyword>
<dbReference type="PANTHER" id="PTHR47755:SF1">
    <property type="entry name" value="CELL DIVISION PROTEIN FTSX"/>
    <property type="match status" value="1"/>
</dbReference>
<evidence type="ECO:0000313" key="14">
    <source>
        <dbReference type="EMBL" id="GIM28268.1"/>
    </source>
</evidence>
<dbReference type="Pfam" id="PF18075">
    <property type="entry name" value="FtsX_ECD"/>
    <property type="match status" value="1"/>
</dbReference>
<dbReference type="GO" id="GO:0005886">
    <property type="term" value="C:plasma membrane"/>
    <property type="evidence" value="ECO:0007669"/>
    <property type="project" value="UniProtKB-SubCell"/>
</dbReference>
<keyword evidence="15" id="KW-1185">Reference proteome</keyword>
<comment type="function">
    <text evidence="10">Part of the ABC transporter FtsEX involved in asymmetric cellular division facilitating the initiation of sporulation.</text>
</comment>
<keyword evidence="4 10" id="KW-1003">Cell membrane</keyword>
<dbReference type="NCBIfam" id="NF038347">
    <property type="entry name" value="FtsX_Gpos"/>
    <property type="match status" value="1"/>
</dbReference>
<evidence type="ECO:0000256" key="1">
    <source>
        <dbReference type="ARBA" id="ARBA00004651"/>
    </source>
</evidence>
<evidence type="ECO:0000256" key="2">
    <source>
        <dbReference type="ARBA" id="ARBA00007379"/>
    </source>
</evidence>
<feature type="transmembrane region" description="Helical" evidence="11">
    <location>
        <begin position="21"/>
        <end position="43"/>
    </location>
</feature>
<dbReference type="Gene3D" id="3.30.70.3040">
    <property type="match status" value="1"/>
</dbReference>
<dbReference type="GO" id="GO:0051301">
    <property type="term" value="P:cell division"/>
    <property type="evidence" value="ECO:0007669"/>
    <property type="project" value="UniProtKB-KW"/>
</dbReference>
<evidence type="ECO:0000259" key="13">
    <source>
        <dbReference type="Pfam" id="PF18075"/>
    </source>
</evidence>
<keyword evidence="5 10" id="KW-0132">Cell division</keyword>
<dbReference type="RefSeq" id="WP_212903006.1">
    <property type="nucleotide sequence ID" value="NZ_BOPZ01000005.1"/>
</dbReference>
<dbReference type="InterPro" id="IPR004513">
    <property type="entry name" value="FtsX"/>
</dbReference>
<feature type="transmembrane region" description="Helical" evidence="11">
    <location>
        <begin position="264"/>
        <end position="290"/>
    </location>
</feature>
<comment type="similarity">
    <text evidence="2 10">Belongs to the ABC-4 integral membrane protein family. FtsX subfamily.</text>
</comment>
<proteinExistence type="inferred from homology"/>
<accession>A0A919S0B5</accession>
<dbReference type="EMBL" id="BOPZ01000005">
    <property type="protein sequence ID" value="GIM28268.1"/>
    <property type="molecule type" value="Genomic_DNA"/>
</dbReference>
<dbReference type="Proteomes" id="UP000679179">
    <property type="component" value="Unassembled WGS sequence"/>
</dbReference>